<accession>A0AAN6NVT3</accession>
<dbReference type="EMBL" id="MU859133">
    <property type="protein sequence ID" value="KAK3952018.1"/>
    <property type="molecule type" value="Genomic_DNA"/>
</dbReference>
<dbReference type="Proteomes" id="UP001303222">
    <property type="component" value="Unassembled WGS sequence"/>
</dbReference>
<reference evidence="3" key="1">
    <citation type="journal article" date="2023" name="Mol. Phylogenet. Evol.">
        <title>Genome-scale phylogeny and comparative genomics of the fungal order Sordariales.</title>
        <authorList>
            <person name="Hensen N."/>
            <person name="Bonometti L."/>
            <person name="Westerberg I."/>
            <person name="Brannstrom I.O."/>
            <person name="Guillou S."/>
            <person name="Cros-Aarteil S."/>
            <person name="Calhoun S."/>
            <person name="Haridas S."/>
            <person name="Kuo A."/>
            <person name="Mondo S."/>
            <person name="Pangilinan J."/>
            <person name="Riley R."/>
            <person name="LaButti K."/>
            <person name="Andreopoulos B."/>
            <person name="Lipzen A."/>
            <person name="Chen C."/>
            <person name="Yan M."/>
            <person name="Daum C."/>
            <person name="Ng V."/>
            <person name="Clum A."/>
            <person name="Steindorff A."/>
            <person name="Ohm R.A."/>
            <person name="Martin F."/>
            <person name="Silar P."/>
            <person name="Natvig D.O."/>
            <person name="Lalanne C."/>
            <person name="Gautier V."/>
            <person name="Ament-Velasquez S.L."/>
            <person name="Kruys A."/>
            <person name="Hutchinson M.I."/>
            <person name="Powell A.J."/>
            <person name="Barry K."/>
            <person name="Miller A.N."/>
            <person name="Grigoriev I.V."/>
            <person name="Debuchy R."/>
            <person name="Gladieux P."/>
            <person name="Hiltunen Thoren M."/>
            <person name="Johannesson H."/>
        </authorList>
    </citation>
    <scope>NUCLEOTIDE SEQUENCE</scope>
    <source>
        <strain evidence="3">CBS 626.80</strain>
    </source>
</reference>
<comment type="caution">
    <text evidence="3">The sequence shown here is derived from an EMBL/GenBank/DDBJ whole genome shotgun (WGS) entry which is preliminary data.</text>
</comment>
<evidence type="ECO:0000256" key="1">
    <source>
        <dbReference type="SAM" id="Coils"/>
    </source>
</evidence>
<name>A0AAN6NVT3_9PEZI</name>
<feature type="coiled-coil region" evidence="1">
    <location>
        <begin position="173"/>
        <end position="222"/>
    </location>
</feature>
<proteinExistence type="predicted"/>
<reference evidence="3" key="2">
    <citation type="submission" date="2023-06" db="EMBL/GenBank/DDBJ databases">
        <authorList>
            <consortium name="Lawrence Berkeley National Laboratory"/>
            <person name="Mondo S.J."/>
            <person name="Hensen N."/>
            <person name="Bonometti L."/>
            <person name="Westerberg I."/>
            <person name="Brannstrom I.O."/>
            <person name="Guillou S."/>
            <person name="Cros-Aarteil S."/>
            <person name="Calhoun S."/>
            <person name="Haridas S."/>
            <person name="Kuo A."/>
            <person name="Pangilinan J."/>
            <person name="Riley R."/>
            <person name="Labutti K."/>
            <person name="Andreopoulos B."/>
            <person name="Lipzen A."/>
            <person name="Chen C."/>
            <person name="Yanf M."/>
            <person name="Daum C."/>
            <person name="Ng V."/>
            <person name="Clum A."/>
            <person name="Steindorff A."/>
            <person name="Ohm R."/>
            <person name="Martin F."/>
            <person name="Silar P."/>
            <person name="Natvig D."/>
            <person name="Lalanne C."/>
            <person name="Gautier V."/>
            <person name="Ament-Velasquez S.L."/>
            <person name="Kruys A."/>
            <person name="Hutchinson M.I."/>
            <person name="Powell A.J."/>
            <person name="Barry K."/>
            <person name="Miller A.N."/>
            <person name="Grigoriev I.V."/>
            <person name="Debuchy R."/>
            <person name="Gladieux P."/>
            <person name="Thoren M.H."/>
            <person name="Johannesson H."/>
        </authorList>
    </citation>
    <scope>NUCLEOTIDE SEQUENCE</scope>
    <source>
        <strain evidence="3">CBS 626.80</strain>
    </source>
</reference>
<protein>
    <submittedName>
        <fullName evidence="3">Uncharacterized protein</fullName>
    </submittedName>
</protein>
<gene>
    <name evidence="3" type="ORF">QBC32DRAFT_314319</name>
</gene>
<evidence type="ECO:0000313" key="3">
    <source>
        <dbReference type="EMBL" id="KAK3952018.1"/>
    </source>
</evidence>
<organism evidence="3 4">
    <name type="scientific">Pseudoneurospora amorphoporcata</name>
    <dbReference type="NCBI Taxonomy" id="241081"/>
    <lineage>
        <taxon>Eukaryota</taxon>
        <taxon>Fungi</taxon>
        <taxon>Dikarya</taxon>
        <taxon>Ascomycota</taxon>
        <taxon>Pezizomycotina</taxon>
        <taxon>Sordariomycetes</taxon>
        <taxon>Sordariomycetidae</taxon>
        <taxon>Sordariales</taxon>
        <taxon>Sordariaceae</taxon>
        <taxon>Pseudoneurospora</taxon>
    </lineage>
</organism>
<sequence length="227" mass="25269">MARSLAGLRASREEKARLKSRGINRNRQLATRAKRLGLKCASPSRMEAPSLPTTRSSSRASKSKSASSKTGPTKIAEPMGRAKATSKDKALYSKAKPKTMTESSKAADIPVVNYTTPHVMAVGKAKFDAVTKTKVKTGGTGKANRGKVAKARLEVAKEQLELEEDWLDLEEGRLELEEEQFGLEENRLELEKDRLELEEERLEIARERVKLAKERVKVAKERIRLAK</sequence>
<evidence type="ECO:0000256" key="2">
    <source>
        <dbReference type="SAM" id="MobiDB-lite"/>
    </source>
</evidence>
<keyword evidence="1" id="KW-0175">Coiled coil</keyword>
<evidence type="ECO:0000313" key="4">
    <source>
        <dbReference type="Proteomes" id="UP001303222"/>
    </source>
</evidence>
<feature type="region of interest" description="Disordered" evidence="2">
    <location>
        <begin position="1"/>
        <end position="103"/>
    </location>
</feature>
<feature type="compositionally biased region" description="Low complexity" evidence="2">
    <location>
        <begin position="53"/>
        <end position="70"/>
    </location>
</feature>
<keyword evidence="4" id="KW-1185">Reference proteome</keyword>
<dbReference type="AlphaFoldDB" id="A0AAN6NVT3"/>